<dbReference type="InterPro" id="IPR050116">
    <property type="entry name" value="DNA_polymerase-Y"/>
</dbReference>
<evidence type="ECO:0000256" key="1">
    <source>
        <dbReference type="ARBA" id="ARBA00004496"/>
    </source>
</evidence>
<comment type="function">
    <text evidence="16">Poorly processive, error-prone DNA polymerase involved in untargeted mutagenesis. Copies undamaged DNA at stalled replication forks, which arise in vivo from mismatched or misaligned primer ends. These misaligned primers can be extended by PolIV. Exhibits no 3'-5' exonuclease (proofreading) activity. May be involved in translesional synthesis, in conjunction with the beta clamp from PolIII.</text>
</comment>
<dbReference type="InterPro" id="IPR017961">
    <property type="entry name" value="DNA_pol_Y-fam_little_finger"/>
</dbReference>
<dbReference type="CDD" id="cd03586">
    <property type="entry name" value="PolY_Pol_IV_kappa"/>
    <property type="match status" value="1"/>
</dbReference>
<evidence type="ECO:0000256" key="15">
    <source>
        <dbReference type="ARBA" id="ARBA00049244"/>
    </source>
</evidence>
<feature type="binding site" evidence="16">
    <location>
        <position position="106"/>
    </location>
    <ligand>
        <name>Mg(2+)</name>
        <dbReference type="ChEBI" id="CHEBI:18420"/>
    </ligand>
</feature>
<evidence type="ECO:0000256" key="6">
    <source>
        <dbReference type="ARBA" id="ARBA00022679"/>
    </source>
</evidence>
<evidence type="ECO:0000256" key="13">
    <source>
        <dbReference type="ARBA" id="ARBA00023125"/>
    </source>
</evidence>
<dbReference type="EMBL" id="AP018042">
    <property type="protein sequence ID" value="BAX80788.1"/>
    <property type="molecule type" value="Genomic_DNA"/>
</dbReference>
<dbReference type="Pfam" id="PF00817">
    <property type="entry name" value="IMS"/>
    <property type="match status" value="1"/>
</dbReference>
<reference evidence="18 19" key="1">
    <citation type="journal article" date="2018" name="Mar. Genomics">
        <title>Complete genome sequence of Marinifilaceae bacterium strain SPP2, isolated from the Antarctic marine sediment.</title>
        <authorList>
            <person name="Watanabe M."/>
            <person name="Kojima H."/>
            <person name="Fukui M."/>
        </authorList>
    </citation>
    <scope>NUCLEOTIDE SEQUENCE [LARGE SCALE GENOMIC DNA]</scope>
    <source>
        <strain evidence="18 19">SPP2</strain>
    </source>
</reference>
<dbReference type="SUPFAM" id="SSF56672">
    <property type="entry name" value="DNA/RNA polymerases"/>
    <property type="match status" value="1"/>
</dbReference>
<dbReference type="OrthoDB" id="9808813at2"/>
<evidence type="ECO:0000313" key="18">
    <source>
        <dbReference type="EMBL" id="BAX80788.1"/>
    </source>
</evidence>
<dbReference type="Gene3D" id="3.30.1490.100">
    <property type="entry name" value="DNA polymerase, Y-family, little finger domain"/>
    <property type="match status" value="1"/>
</dbReference>
<evidence type="ECO:0000256" key="16">
    <source>
        <dbReference type="HAMAP-Rule" id="MF_01113"/>
    </source>
</evidence>
<reference evidence="19" key="2">
    <citation type="journal article" date="2020" name="Antonie Van Leeuwenhoek">
        <title>Labilibaculum antarcticum sp. nov., a novel facultative anaerobic, psychrotorelant bacterium isolated from marine sediment of Antarctica.</title>
        <authorList>
            <person name="Watanabe M."/>
            <person name="Kojima H."/>
            <person name="Fukui M."/>
        </authorList>
    </citation>
    <scope>NUCLEOTIDE SEQUENCE [LARGE SCALE GENOMIC DNA]</scope>
    <source>
        <strain evidence="19">SPP2</strain>
    </source>
</reference>
<dbReference type="FunFam" id="3.40.1170.60:FF:000001">
    <property type="entry name" value="DNA polymerase IV"/>
    <property type="match status" value="1"/>
</dbReference>
<dbReference type="HAMAP" id="MF_01113">
    <property type="entry name" value="DNApol_IV"/>
    <property type="match status" value="1"/>
</dbReference>
<dbReference type="InterPro" id="IPR043128">
    <property type="entry name" value="Rev_trsase/Diguanyl_cyclase"/>
</dbReference>
<comment type="subcellular location">
    <subcellularLocation>
        <location evidence="1 16">Cytoplasm</location>
    </subcellularLocation>
</comment>
<dbReference type="Gene3D" id="1.10.150.20">
    <property type="entry name" value="5' to 3' exonuclease, C-terminal subdomain"/>
    <property type="match status" value="1"/>
</dbReference>
<name>A0A1Y1CK49_9BACT</name>
<dbReference type="Pfam" id="PF11799">
    <property type="entry name" value="IMS_C"/>
    <property type="match status" value="1"/>
</dbReference>
<feature type="binding site" evidence="16">
    <location>
        <position position="12"/>
    </location>
    <ligand>
        <name>Mg(2+)</name>
        <dbReference type="ChEBI" id="CHEBI:18420"/>
    </ligand>
</feature>
<keyword evidence="8 16" id="KW-0235">DNA replication</keyword>
<gene>
    <name evidence="16" type="primary">dinB</name>
    <name evidence="18" type="ORF">ALGA_2466</name>
</gene>
<dbReference type="PANTHER" id="PTHR11076:SF33">
    <property type="entry name" value="DNA POLYMERASE KAPPA"/>
    <property type="match status" value="1"/>
</dbReference>
<dbReference type="FunFam" id="1.10.150.20:FF:000019">
    <property type="entry name" value="DNA polymerase IV"/>
    <property type="match status" value="1"/>
</dbReference>
<dbReference type="GO" id="GO:0006281">
    <property type="term" value="P:DNA repair"/>
    <property type="evidence" value="ECO:0007669"/>
    <property type="project" value="UniProtKB-UniRule"/>
</dbReference>
<dbReference type="Pfam" id="PF11798">
    <property type="entry name" value="IMS_HHH"/>
    <property type="match status" value="1"/>
</dbReference>
<keyword evidence="12 16" id="KW-0239">DNA-directed DNA polymerase</keyword>
<dbReference type="NCBIfam" id="NF010731">
    <property type="entry name" value="PRK14133.1"/>
    <property type="match status" value="1"/>
</dbReference>
<dbReference type="RefSeq" id="WP_096429630.1">
    <property type="nucleotide sequence ID" value="NZ_AP018042.1"/>
</dbReference>
<sequence length="355" mass="40263">MGEENRKIIHVDMDAFFASVEQKDNPELQGKPVAVGGSEDRGVVAAASYEARKFGVRSAMPSSIAKRRCPNLIFVKGRHDRYKEISNQIMSVFYEFTDLVEPLSIDEAFLDVTHNKRNISSASLIAREIKDRIKEVTGLTASAGISVNKFLAKIASDYQKPDGLFVIPPKDVTEFIEHLAIDKFFGVGRVTADKMHQLGIFRGKDLKERSLVELTRVFGKAGVYYYQISRGIDNRPVNPNRVRKSVSTEHTFYTDLSDRESIRKDMIPTAEDLLRRLKKNGFRGRTLSLKVKYSSFEQVTRSKTILQELNQLDQILNIANELLNQVELKESIRLLGLTVSNKIDFSEPQQLTIDF</sequence>
<evidence type="ECO:0000256" key="4">
    <source>
        <dbReference type="ARBA" id="ARBA00022457"/>
    </source>
</evidence>
<keyword evidence="11 16" id="KW-0460">Magnesium</keyword>
<dbReference type="GO" id="GO:0000287">
    <property type="term" value="F:magnesium ion binding"/>
    <property type="evidence" value="ECO:0007669"/>
    <property type="project" value="UniProtKB-UniRule"/>
</dbReference>
<evidence type="ECO:0000259" key="17">
    <source>
        <dbReference type="PROSITE" id="PS50173"/>
    </source>
</evidence>
<dbReference type="EC" id="2.7.7.7" evidence="16"/>
<dbReference type="SUPFAM" id="SSF100879">
    <property type="entry name" value="Lesion bypass DNA polymerase (Y-family), little finger domain"/>
    <property type="match status" value="1"/>
</dbReference>
<dbReference type="InterPro" id="IPR024728">
    <property type="entry name" value="PolY_HhH_motif"/>
</dbReference>
<keyword evidence="9 16" id="KW-0479">Metal-binding</keyword>
<dbReference type="Gene3D" id="3.40.1170.60">
    <property type="match status" value="1"/>
</dbReference>
<dbReference type="InterPro" id="IPR001126">
    <property type="entry name" value="UmuC"/>
</dbReference>
<evidence type="ECO:0000256" key="10">
    <source>
        <dbReference type="ARBA" id="ARBA00022763"/>
    </source>
</evidence>
<keyword evidence="19" id="KW-1185">Reference proteome</keyword>
<evidence type="ECO:0000256" key="9">
    <source>
        <dbReference type="ARBA" id="ARBA00022723"/>
    </source>
</evidence>
<keyword evidence="13 16" id="KW-0238">DNA-binding</keyword>
<proteinExistence type="inferred from homology"/>
<evidence type="ECO:0000256" key="11">
    <source>
        <dbReference type="ARBA" id="ARBA00022842"/>
    </source>
</evidence>
<dbReference type="FunFam" id="3.30.1490.100:FF:000004">
    <property type="entry name" value="DNA polymerase IV"/>
    <property type="match status" value="1"/>
</dbReference>
<dbReference type="KEGG" id="mbas:ALGA_2466"/>
<dbReference type="GO" id="GO:0003684">
    <property type="term" value="F:damaged DNA binding"/>
    <property type="evidence" value="ECO:0007669"/>
    <property type="project" value="InterPro"/>
</dbReference>
<feature type="site" description="Substrate discrimination" evidence="16">
    <location>
        <position position="17"/>
    </location>
</feature>
<evidence type="ECO:0000256" key="8">
    <source>
        <dbReference type="ARBA" id="ARBA00022705"/>
    </source>
</evidence>
<keyword evidence="14 16" id="KW-0234">DNA repair</keyword>
<dbReference type="NCBIfam" id="NF002677">
    <property type="entry name" value="PRK02406.1"/>
    <property type="match status" value="1"/>
</dbReference>
<evidence type="ECO:0000256" key="7">
    <source>
        <dbReference type="ARBA" id="ARBA00022695"/>
    </source>
</evidence>
<evidence type="ECO:0000313" key="19">
    <source>
        <dbReference type="Proteomes" id="UP000218267"/>
    </source>
</evidence>
<keyword evidence="7 16" id="KW-0548">Nucleotidyltransferase</keyword>
<dbReference type="GO" id="GO:0003887">
    <property type="term" value="F:DNA-directed DNA polymerase activity"/>
    <property type="evidence" value="ECO:0007669"/>
    <property type="project" value="UniProtKB-UniRule"/>
</dbReference>
<dbReference type="GO" id="GO:0009432">
    <property type="term" value="P:SOS response"/>
    <property type="evidence" value="ECO:0007669"/>
    <property type="project" value="TreeGrafter"/>
</dbReference>
<dbReference type="AlphaFoldDB" id="A0A1Y1CK49"/>
<dbReference type="GO" id="GO:0006261">
    <property type="term" value="P:DNA-templated DNA replication"/>
    <property type="evidence" value="ECO:0007669"/>
    <property type="project" value="UniProtKB-UniRule"/>
</dbReference>
<dbReference type="InterPro" id="IPR022880">
    <property type="entry name" value="DNApol_IV"/>
</dbReference>
<comment type="similarity">
    <text evidence="2 16">Belongs to the DNA polymerase type-Y family.</text>
</comment>
<keyword evidence="6 16" id="KW-0808">Transferase</keyword>
<protein>
    <recommendedName>
        <fullName evidence="16">DNA polymerase IV</fullName>
        <shortName evidence="16">Pol IV</shortName>
        <ecNumber evidence="16">2.7.7.7</ecNumber>
    </recommendedName>
</protein>
<dbReference type="PROSITE" id="PS50173">
    <property type="entry name" value="UMUC"/>
    <property type="match status" value="1"/>
</dbReference>
<keyword evidence="4 16" id="KW-0515">Mutator protein</keyword>
<dbReference type="Gene3D" id="3.30.70.270">
    <property type="match status" value="1"/>
</dbReference>
<comment type="subunit">
    <text evidence="3 16">Monomer.</text>
</comment>
<dbReference type="InterPro" id="IPR036775">
    <property type="entry name" value="DNA_pol_Y-fam_lit_finger_sf"/>
</dbReference>
<comment type="cofactor">
    <cofactor evidence="16">
        <name>Mg(2+)</name>
        <dbReference type="ChEBI" id="CHEBI:18420"/>
    </cofactor>
    <text evidence="16">Binds 2 magnesium ions per subunit.</text>
</comment>
<dbReference type="GO" id="GO:0005829">
    <property type="term" value="C:cytosol"/>
    <property type="evidence" value="ECO:0007669"/>
    <property type="project" value="TreeGrafter"/>
</dbReference>
<evidence type="ECO:0000256" key="12">
    <source>
        <dbReference type="ARBA" id="ARBA00022932"/>
    </source>
</evidence>
<evidence type="ECO:0000256" key="2">
    <source>
        <dbReference type="ARBA" id="ARBA00010945"/>
    </source>
</evidence>
<feature type="active site" evidence="16">
    <location>
        <position position="107"/>
    </location>
</feature>
<comment type="catalytic activity">
    <reaction evidence="15 16">
        <text>DNA(n) + a 2'-deoxyribonucleoside 5'-triphosphate = DNA(n+1) + diphosphate</text>
        <dbReference type="Rhea" id="RHEA:22508"/>
        <dbReference type="Rhea" id="RHEA-COMP:17339"/>
        <dbReference type="Rhea" id="RHEA-COMP:17340"/>
        <dbReference type="ChEBI" id="CHEBI:33019"/>
        <dbReference type="ChEBI" id="CHEBI:61560"/>
        <dbReference type="ChEBI" id="CHEBI:173112"/>
        <dbReference type="EC" id="2.7.7.7"/>
    </reaction>
</comment>
<feature type="domain" description="UmuC" evidence="17">
    <location>
        <begin position="8"/>
        <end position="188"/>
    </location>
</feature>
<accession>A0A1Y1CK49</accession>
<dbReference type="PANTHER" id="PTHR11076">
    <property type="entry name" value="DNA REPAIR POLYMERASE UMUC / TRANSFERASE FAMILY MEMBER"/>
    <property type="match status" value="1"/>
</dbReference>
<keyword evidence="10 16" id="KW-0227">DNA damage</keyword>
<keyword evidence="5 16" id="KW-0963">Cytoplasm</keyword>
<evidence type="ECO:0000256" key="14">
    <source>
        <dbReference type="ARBA" id="ARBA00023204"/>
    </source>
</evidence>
<dbReference type="Proteomes" id="UP000218267">
    <property type="component" value="Chromosome"/>
</dbReference>
<evidence type="ECO:0000256" key="3">
    <source>
        <dbReference type="ARBA" id="ARBA00011245"/>
    </source>
</evidence>
<evidence type="ECO:0000256" key="5">
    <source>
        <dbReference type="ARBA" id="ARBA00022490"/>
    </source>
</evidence>
<dbReference type="InterPro" id="IPR043502">
    <property type="entry name" value="DNA/RNA_pol_sf"/>
</dbReference>
<dbReference type="GO" id="GO:0042276">
    <property type="term" value="P:error-prone translesion synthesis"/>
    <property type="evidence" value="ECO:0007669"/>
    <property type="project" value="TreeGrafter"/>
</dbReference>
<organism evidence="18 19">
    <name type="scientific">Labilibaculum antarcticum</name>
    <dbReference type="NCBI Taxonomy" id="1717717"/>
    <lineage>
        <taxon>Bacteria</taxon>
        <taxon>Pseudomonadati</taxon>
        <taxon>Bacteroidota</taxon>
        <taxon>Bacteroidia</taxon>
        <taxon>Marinilabiliales</taxon>
        <taxon>Marinifilaceae</taxon>
        <taxon>Labilibaculum</taxon>
    </lineage>
</organism>